<gene>
    <name evidence="2" type="ORF">SAM23877_7415</name>
</gene>
<keyword evidence="1" id="KW-0732">Signal</keyword>
<dbReference type="Proteomes" id="UP000061018">
    <property type="component" value="Chromosome"/>
</dbReference>
<dbReference type="AlphaFoldDB" id="A0A0K2B5P0"/>
<reference evidence="3" key="1">
    <citation type="journal article" date="2015" name="J. Biotechnol.">
        <title>Complete genome sequence of Streptomyces ambofaciens ATCC 23877, the spiramycin producer.</title>
        <authorList>
            <person name="Thibessard A."/>
            <person name="Haas D."/>
            <person name="Gerbaud C."/>
            <person name="Aigle B."/>
            <person name="Lautru S."/>
            <person name="Pernodet J.L."/>
            <person name="Leblond P."/>
        </authorList>
    </citation>
    <scope>NUCLEOTIDE SEQUENCE [LARGE SCALE GENOMIC DNA]</scope>
    <source>
        <strain evidence="3">ATCC 23877 / 3486 / DSM 40053 / JCM 4204 / NBRC 12836 / NRRL B-2516</strain>
    </source>
</reference>
<dbReference type="EMBL" id="CP012382">
    <property type="protein sequence ID" value="AKZ60456.1"/>
    <property type="molecule type" value="Genomic_DNA"/>
</dbReference>
<protein>
    <submittedName>
        <fullName evidence="2">Uncharacterized protein</fullName>
    </submittedName>
</protein>
<name>A0A0K2B5P0_STRA7</name>
<proteinExistence type="predicted"/>
<sequence>MRSRVIAVLAAAAAATAALAQPAHAAPVVDGVYRFAALQDGKCLVWPKSHASIGSVGLGACAESASTSANWQVRKRPNGTMEVSTPGSNPRTCLGVNTDHRVSVNDSCADKYAEWTVSFGSAGPGSVVWADIEHTPGDRSDSWGKVVDIPEVTGRVVVRRVPIEPHYWELQQVS</sequence>
<evidence type="ECO:0000313" key="3">
    <source>
        <dbReference type="Proteomes" id="UP000061018"/>
    </source>
</evidence>
<dbReference type="Gene3D" id="2.80.10.50">
    <property type="match status" value="1"/>
</dbReference>
<evidence type="ECO:0000256" key="1">
    <source>
        <dbReference type="SAM" id="SignalP"/>
    </source>
</evidence>
<evidence type="ECO:0000313" key="2">
    <source>
        <dbReference type="EMBL" id="AKZ60456.1"/>
    </source>
</evidence>
<accession>A0A0K2B5P0</accession>
<feature type="signal peptide" evidence="1">
    <location>
        <begin position="1"/>
        <end position="25"/>
    </location>
</feature>
<feature type="chain" id="PRO_5005473843" evidence="1">
    <location>
        <begin position="26"/>
        <end position="174"/>
    </location>
</feature>
<dbReference type="PROSITE" id="PS50231">
    <property type="entry name" value="RICIN_B_LECTIN"/>
    <property type="match status" value="1"/>
</dbReference>
<dbReference type="RefSeq" id="WP_079030609.1">
    <property type="nucleotide sequence ID" value="NZ_CP012382.1"/>
</dbReference>
<organism evidence="2 3">
    <name type="scientific">Streptomyces ambofaciens (strain ATCC 23877 / 3486 / DSM 40053 / JCM 4204 / NBRC 12836 / NRRL B-2516)</name>
    <dbReference type="NCBI Taxonomy" id="278992"/>
    <lineage>
        <taxon>Bacteria</taxon>
        <taxon>Bacillati</taxon>
        <taxon>Actinomycetota</taxon>
        <taxon>Actinomycetes</taxon>
        <taxon>Kitasatosporales</taxon>
        <taxon>Streptomycetaceae</taxon>
        <taxon>Streptomyces</taxon>
    </lineage>
</organism>
<dbReference type="KEGG" id="samb:SAM23877_7415"/>